<organism evidence="1 2">
    <name type="scientific">Metalysinibacillus jejuensis</name>
    <dbReference type="NCBI Taxonomy" id="914327"/>
    <lineage>
        <taxon>Bacteria</taxon>
        <taxon>Bacillati</taxon>
        <taxon>Bacillota</taxon>
        <taxon>Bacilli</taxon>
        <taxon>Bacillales</taxon>
        <taxon>Caryophanaceae</taxon>
        <taxon>Metalysinibacillus</taxon>
    </lineage>
</organism>
<proteinExistence type="predicted"/>
<dbReference type="EMBL" id="DYTV01000129">
    <property type="protein sequence ID" value="HJH11916.1"/>
    <property type="molecule type" value="Genomic_DNA"/>
</dbReference>
<dbReference type="AlphaFoldDB" id="A0A921T5X8"/>
<evidence type="ECO:0000313" key="2">
    <source>
        <dbReference type="Proteomes" id="UP000700212"/>
    </source>
</evidence>
<accession>A0A921T5X8</accession>
<dbReference type="OrthoDB" id="9845196at2"/>
<gene>
    <name evidence="1" type="ORF">K8V30_09575</name>
</gene>
<sequence length="98" mass="11745">MNQLTTYEVSKLLHSKHEEWRSASYDDVNRVKMEINHIVERSYQEGLDEEVRSYIRLKRTLSRQNLQVAEDQGAYYYRFPLIKEGEVQDTGFMIITKK</sequence>
<name>A0A921T5X8_9BACL</name>
<dbReference type="RefSeq" id="WP_108308228.1">
    <property type="nucleotide sequence ID" value="NZ_QAFW01000061.1"/>
</dbReference>
<protein>
    <submittedName>
        <fullName evidence="1">Uncharacterized protein</fullName>
    </submittedName>
</protein>
<reference evidence="1" key="1">
    <citation type="journal article" date="2021" name="PeerJ">
        <title>Extensive microbial diversity within the chicken gut microbiome revealed by metagenomics and culture.</title>
        <authorList>
            <person name="Gilroy R."/>
            <person name="Ravi A."/>
            <person name="Getino M."/>
            <person name="Pursley I."/>
            <person name="Horton D.L."/>
            <person name="Alikhan N.F."/>
            <person name="Baker D."/>
            <person name="Gharbi K."/>
            <person name="Hall N."/>
            <person name="Watson M."/>
            <person name="Adriaenssens E.M."/>
            <person name="Foster-Nyarko E."/>
            <person name="Jarju S."/>
            <person name="Secka A."/>
            <person name="Antonio M."/>
            <person name="Oren A."/>
            <person name="Chaudhuri R.R."/>
            <person name="La Ragione R."/>
            <person name="Hildebrand F."/>
            <person name="Pallen M.J."/>
        </authorList>
    </citation>
    <scope>NUCLEOTIDE SEQUENCE</scope>
    <source>
        <strain evidence="1">CHK160-4876</strain>
    </source>
</reference>
<dbReference type="Proteomes" id="UP000700212">
    <property type="component" value="Unassembled WGS sequence"/>
</dbReference>
<reference evidence="1" key="2">
    <citation type="submission" date="2021-09" db="EMBL/GenBank/DDBJ databases">
        <authorList>
            <person name="Gilroy R."/>
        </authorList>
    </citation>
    <scope>NUCLEOTIDE SEQUENCE</scope>
    <source>
        <strain evidence="1">CHK160-4876</strain>
    </source>
</reference>
<comment type="caution">
    <text evidence="1">The sequence shown here is derived from an EMBL/GenBank/DDBJ whole genome shotgun (WGS) entry which is preliminary data.</text>
</comment>
<evidence type="ECO:0000313" key="1">
    <source>
        <dbReference type="EMBL" id="HJH11916.1"/>
    </source>
</evidence>